<dbReference type="InterPro" id="IPR025985">
    <property type="entry name" value="YnbE"/>
</dbReference>
<name>A0A845A3W9_9SPHN</name>
<evidence type="ECO:0000313" key="2">
    <source>
        <dbReference type="Proteomes" id="UP000460561"/>
    </source>
</evidence>
<comment type="caution">
    <text evidence="1">The sequence shown here is derived from an EMBL/GenBank/DDBJ whole genome shotgun (WGS) entry which is preliminary data.</text>
</comment>
<gene>
    <name evidence="1" type="ORF">GRI39_02315</name>
</gene>
<protein>
    <submittedName>
        <fullName evidence="1">YnbE family lipoprotein</fullName>
    </submittedName>
</protein>
<sequence length="53" mass="5721">MLALSAMSLGGCISVNAPEKPIVIELNINITQEVIYRLAEDAGNTIKENSDIF</sequence>
<dbReference type="Proteomes" id="UP000460561">
    <property type="component" value="Unassembled WGS sequence"/>
</dbReference>
<dbReference type="EMBL" id="WTYQ01000001">
    <property type="protein sequence ID" value="MXP24880.1"/>
    <property type="molecule type" value="Genomic_DNA"/>
</dbReference>
<reference evidence="1 2" key="1">
    <citation type="submission" date="2019-12" db="EMBL/GenBank/DDBJ databases">
        <title>Genomic-based taxomic classification of the family Erythrobacteraceae.</title>
        <authorList>
            <person name="Xu L."/>
        </authorList>
    </citation>
    <scope>NUCLEOTIDE SEQUENCE [LARGE SCALE GENOMIC DNA]</scope>
    <source>
        <strain evidence="1 2">DSM 18604</strain>
    </source>
</reference>
<evidence type="ECO:0000313" key="1">
    <source>
        <dbReference type="EMBL" id="MXP24880.1"/>
    </source>
</evidence>
<proteinExistence type="predicted"/>
<dbReference type="Pfam" id="PF13617">
    <property type="entry name" value="Lipoprotein_19"/>
    <property type="match status" value="1"/>
</dbReference>
<keyword evidence="2" id="KW-1185">Reference proteome</keyword>
<organism evidence="1 2">
    <name type="scientific">Altericroceibacterium indicum</name>
    <dbReference type="NCBI Taxonomy" id="374177"/>
    <lineage>
        <taxon>Bacteria</taxon>
        <taxon>Pseudomonadati</taxon>
        <taxon>Pseudomonadota</taxon>
        <taxon>Alphaproteobacteria</taxon>
        <taxon>Sphingomonadales</taxon>
        <taxon>Erythrobacteraceae</taxon>
        <taxon>Altericroceibacterium</taxon>
    </lineage>
</organism>
<dbReference type="OrthoDB" id="7428332at2"/>
<dbReference type="AlphaFoldDB" id="A0A845A3W9"/>
<keyword evidence="1" id="KW-0449">Lipoprotein</keyword>
<accession>A0A845A3W9</accession>